<dbReference type="Proteomes" id="UP000308901">
    <property type="component" value="Unassembled WGS sequence"/>
</dbReference>
<protein>
    <submittedName>
        <fullName evidence="1">Nucleotidyl transferase AbiEii/AbiGii toxin family protein</fullName>
    </submittedName>
</protein>
<dbReference type="Pfam" id="PF08843">
    <property type="entry name" value="AbiEii"/>
    <property type="match status" value="1"/>
</dbReference>
<evidence type="ECO:0000313" key="1">
    <source>
        <dbReference type="EMBL" id="TLP39421.1"/>
    </source>
</evidence>
<dbReference type="AlphaFoldDB" id="A0A5R8Y3A7"/>
<reference evidence="1 2" key="1">
    <citation type="submission" date="2019-05" db="EMBL/GenBank/DDBJ databases">
        <title>Arcobacter sp. nov., isolated from sea sediment.</title>
        <authorList>
            <person name="Kim W."/>
        </authorList>
    </citation>
    <scope>NUCLEOTIDE SEQUENCE [LARGE SCALE GENOMIC DNA]</scope>
    <source>
        <strain evidence="1 2">CAU 1517</strain>
    </source>
</reference>
<dbReference type="InterPro" id="IPR014942">
    <property type="entry name" value="AbiEii"/>
</dbReference>
<dbReference type="GO" id="GO:0016740">
    <property type="term" value="F:transferase activity"/>
    <property type="evidence" value="ECO:0007669"/>
    <property type="project" value="UniProtKB-KW"/>
</dbReference>
<sequence>MDNIVNLLKEERQELFSETARLMHTTNAIVEKDFWLVWTLSKIFSDERLNKILMFKGGTSLSKVFHLIGRFSEDIDLILDWNLVSQTDPNDERSKNKQDKYNKEVNETAKVYIKDELLPIMSELLSPHCICKIDEEDEHNINITYPSSFKDDYLRPQILLEIGPLASWLPHDNYEISSYAAEHFPDLFTQVKCNVNAIVAHRTFWEKATILHQEAHRAEEKTMPPRYSRHYYDLAIMATSNVKDDALKDLDLLEKVVEFKKKFYPVNWANYDSAKVGTLKLIPPKYRIKELEEDYKAMGNMIFDKHLEFDEIIEILTNLENEINS</sequence>
<proteinExistence type="predicted"/>
<accession>A0A5R8Y3A7</accession>
<evidence type="ECO:0000313" key="2">
    <source>
        <dbReference type="Proteomes" id="UP000308901"/>
    </source>
</evidence>
<dbReference type="OrthoDB" id="5504847at2"/>
<dbReference type="EMBL" id="VANU01000002">
    <property type="protein sequence ID" value="TLP39421.1"/>
    <property type="molecule type" value="Genomic_DNA"/>
</dbReference>
<comment type="caution">
    <text evidence="1">The sequence shown here is derived from an EMBL/GenBank/DDBJ whole genome shotgun (WGS) entry which is preliminary data.</text>
</comment>
<keyword evidence="2" id="KW-1185">Reference proteome</keyword>
<name>A0A5R8Y3A7_9BACT</name>
<dbReference type="Gene3D" id="3.10.450.620">
    <property type="entry name" value="JHP933, nucleotidyltransferase-like core domain"/>
    <property type="match status" value="1"/>
</dbReference>
<dbReference type="RefSeq" id="WP_138152004.1">
    <property type="nucleotide sequence ID" value="NZ_VANU01000002.1"/>
</dbReference>
<organism evidence="1 2">
    <name type="scientific">Arcobacter arenosus</name>
    <dbReference type="NCBI Taxonomy" id="2576037"/>
    <lineage>
        <taxon>Bacteria</taxon>
        <taxon>Pseudomonadati</taxon>
        <taxon>Campylobacterota</taxon>
        <taxon>Epsilonproteobacteria</taxon>
        <taxon>Campylobacterales</taxon>
        <taxon>Arcobacteraceae</taxon>
        <taxon>Arcobacter</taxon>
    </lineage>
</organism>
<gene>
    <name evidence="1" type="ORF">FDK22_06010</name>
</gene>
<keyword evidence="1" id="KW-0808">Transferase</keyword>